<evidence type="ECO:0000313" key="3">
    <source>
        <dbReference type="Proteomes" id="UP000028990"/>
    </source>
</evidence>
<accession>A0A091D3U3</accession>
<keyword evidence="3" id="KW-1185">Reference proteome</keyword>
<sequence>MTSSHPQLTRGRWDQGRGLRDKQPRILDSLLAVTTEKTAALKKDEDRTIPSQRVSDKGEPTRAHRTTEAFCTALRSKGRRTQPRRSRDTLRPDSLSKAPPTPVARGLRCRRCCCCGCPEINHNGAREARLVGSLVPPGCLWLPLPRWAPGSTRTRRSSTRDPRWLRSPGDRSVSGKSRLCFRVPPPFVIVE</sequence>
<feature type="compositionally biased region" description="Basic and acidic residues" evidence="1">
    <location>
        <begin position="11"/>
        <end position="25"/>
    </location>
</feature>
<evidence type="ECO:0000256" key="1">
    <source>
        <dbReference type="SAM" id="MobiDB-lite"/>
    </source>
</evidence>
<gene>
    <name evidence="2" type="ORF">H920_11852</name>
</gene>
<dbReference type="EMBL" id="KN123095">
    <property type="protein sequence ID" value="KFO26749.1"/>
    <property type="molecule type" value="Genomic_DNA"/>
</dbReference>
<feature type="region of interest" description="Disordered" evidence="1">
    <location>
        <begin position="1"/>
        <end position="104"/>
    </location>
</feature>
<feature type="region of interest" description="Disordered" evidence="1">
    <location>
        <begin position="149"/>
        <end position="174"/>
    </location>
</feature>
<name>A0A091D3U3_FUKDA</name>
<dbReference type="Proteomes" id="UP000028990">
    <property type="component" value="Unassembled WGS sequence"/>
</dbReference>
<protein>
    <submittedName>
        <fullName evidence="2">Uncharacterized protein</fullName>
    </submittedName>
</protein>
<feature type="compositionally biased region" description="Basic and acidic residues" evidence="1">
    <location>
        <begin position="39"/>
        <end position="67"/>
    </location>
</feature>
<proteinExistence type="predicted"/>
<reference evidence="2 3" key="1">
    <citation type="submission" date="2013-11" db="EMBL/GenBank/DDBJ databases">
        <title>The Damaraland mole rat (Fukomys damarensis) genome and evolution of African mole rats.</title>
        <authorList>
            <person name="Gladyshev V.N."/>
            <person name="Fang X."/>
        </authorList>
    </citation>
    <scope>NUCLEOTIDE SEQUENCE [LARGE SCALE GENOMIC DNA]</scope>
    <source>
        <tissue evidence="2">Liver</tissue>
    </source>
</reference>
<evidence type="ECO:0000313" key="2">
    <source>
        <dbReference type="EMBL" id="KFO26749.1"/>
    </source>
</evidence>
<dbReference type="AlphaFoldDB" id="A0A091D3U3"/>
<organism evidence="2 3">
    <name type="scientific">Fukomys damarensis</name>
    <name type="common">Damaraland mole rat</name>
    <name type="synonym">Cryptomys damarensis</name>
    <dbReference type="NCBI Taxonomy" id="885580"/>
    <lineage>
        <taxon>Eukaryota</taxon>
        <taxon>Metazoa</taxon>
        <taxon>Chordata</taxon>
        <taxon>Craniata</taxon>
        <taxon>Vertebrata</taxon>
        <taxon>Euteleostomi</taxon>
        <taxon>Mammalia</taxon>
        <taxon>Eutheria</taxon>
        <taxon>Euarchontoglires</taxon>
        <taxon>Glires</taxon>
        <taxon>Rodentia</taxon>
        <taxon>Hystricomorpha</taxon>
        <taxon>Bathyergidae</taxon>
        <taxon>Fukomys</taxon>
    </lineage>
</organism>